<sequence>MDKRAYAFILWIESANTQDIRAESDERSRSRPNDCIATQIFVPVEDECAFHYDKD</sequence>
<name>F0WZK6_9STRA</name>
<accession>F0WZK6</accession>
<organism evidence="1">
    <name type="scientific">Albugo laibachii Nc14</name>
    <dbReference type="NCBI Taxonomy" id="890382"/>
    <lineage>
        <taxon>Eukaryota</taxon>
        <taxon>Sar</taxon>
        <taxon>Stramenopiles</taxon>
        <taxon>Oomycota</taxon>
        <taxon>Peronosporomycetes</taxon>
        <taxon>Albuginales</taxon>
        <taxon>Albuginaceae</taxon>
        <taxon>Albugo</taxon>
    </lineage>
</organism>
<dbReference type="EMBL" id="FR824475">
    <property type="protein sequence ID" value="CCA26930.1"/>
    <property type="molecule type" value="Genomic_DNA"/>
</dbReference>
<proteinExistence type="predicted"/>
<dbReference type="HOGENOM" id="CLU_3036367_0_0_1"/>
<evidence type="ECO:0000313" key="1">
    <source>
        <dbReference type="EMBL" id="CCA26930.1"/>
    </source>
</evidence>
<dbReference type="AlphaFoldDB" id="F0WZK6"/>
<gene>
    <name evidence="1" type="primary">AlNc14C432G11597</name>
    <name evidence="1" type="ORF">ALNC14_130740</name>
</gene>
<reference evidence="1" key="2">
    <citation type="submission" date="2011-02" db="EMBL/GenBank/DDBJ databases">
        <authorList>
            <person name="MacLean D."/>
        </authorList>
    </citation>
    <scope>NUCLEOTIDE SEQUENCE</scope>
</reference>
<protein>
    <submittedName>
        <fullName evidence="1">AlNc14C432G11597 protein</fullName>
    </submittedName>
</protein>
<reference evidence="1" key="1">
    <citation type="journal article" date="2011" name="PLoS Biol.">
        <title>Gene gain and loss during evolution of obligate parasitism in the white rust pathogen of Arabidopsis thaliana.</title>
        <authorList>
            <person name="Kemen E."/>
            <person name="Gardiner A."/>
            <person name="Schultz-Larsen T."/>
            <person name="Kemen A.C."/>
            <person name="Balmuth A.L."/>
            <person name="Robert-Seilaniantz A."/>
            <person name="Bailey K."/>
            <person name="Holub E."/>
            <person name="Studholme D.J."/>
            <person name="Maclean D."/>
            <person name="Jones J.D."/>
        </authorList>
    </citation>
    <scope>NUCLEOTIDE SEQUENCE</scope>
</reference>